<evidence type="ECO:0000256" key="6">
    <source>
        <dbReference type="ARBA" id="ARBA00023002"/>
    </source>
</evidence>
<feature type="signal peptide" evidence="11">
    <location>
        <begin position="1"/>
        <end position="19"/>
    </location>
</feature>
<dbReference type="GO" id="GO:0000293">
    <property type="term" value="F:ferric-chelate reductase activity"/>
    <property type="evidence" value="ECO:0007669"/>
    <property type="project" value="TreeGrafter"/>
</dbReference>
<feature type="domain" description="FAD-binding FR-type" evidence="12">
    <location>
        <begin position="427"/>
        <end position="594"/>
    </location>
</feature>
<evidence type="ECO:0000256" key="9">
    <source>
        <dbReference type="ARBA" id="ARBA00023180"/>
    </source>
</evidence>
<keyword evidence="4 10" id="KW-0812">Transmembrane</keyword>
<dbReference type="InterPro" id="IPR051410">
    <property type="entry name" value="Ferric/Cupric_Reductase"/>
</dbReference>
<keyword evidence="8 10" id="KW-0472">Membrane</keyword>
<dbReference type="InterPro" id="IPR013121">
    <property type="entry name" value="Fe_red_NAD-bd_6"/>
</dbReference>
<dbReference type="Proteomes" id="UP000800093">
    <property type="component" value="Unassembled WGS sequence"/>
</dbReference>
<dbReference type="GO" id="GO:0015677">
    <property type="term" value="P:copper ion import"/>
    <property type="evidence" value="ECO:0007669"/>
    <property type="project" value="TreeGrafter"/>
</dbReference>
<name>A0A9P4N4V2_9PLEO</name>
<keyword evidence="5 10" id="KW-1133">Transmembrane helix</keyword>
<evidence type="ECO:0000259" key="12">
    <source>
        <dbReference type="PROSITE" id="PS51384"/>
    </source>
</evidence>
<dbReference type="PANTHER" id="PTHR32361">
    <property type="entry name" value="FERRIC/CUPRIC REDUCTASE TRANSMEMBRANE COMPONENT"/>
    <property type="match status" value="1"/>
</dbReference>
<comment type="subcellular location">
    <subcellularLocation>
        <location evidence="1">Membrane</location>
        <topology evidence="1">Multi-pass membrane protein</topology>
    </subcellularLocation>
</comment>
<evidence type="ECO:0000256" key="1">
    <source>
        <dbReference type="ARBA" id="ARBA00004141"/>
    </source>
</evidence>
<evidence type="ECO:0000256" key="4">
    <source>
        <dbReference type="ARBA" id="ARBA00022692"/>
    </source>
</evidence>
<proteinExistence type="inferred from homology"/>
<dbReference type="InterPro" id="IPR039261">
    <property type="entry name" value="FNR_nucleotide-bd"/>
</dbReference>
<dbReference type="CDD" id="cd06186">
    <property type="entry name" value="NOX_Duox_like_FAD_NADP"/>
    <property type="match status" value="1"/>
</dbReference>
<evidence type="ECO:0000256" key="3">
    <source>
        <dbReference type="ARBA" id="ARBA00022448"/>
    </source>
</evidence>
<keyword evidence="6" id="KW-0560">Oxidoreductase</keyword>
<dbReference type="GO" id="GO:0006826">
    <property type="term" value="P:iron ion transport"/>
    <property type="evidence" value="ECO:0007669"/>
    <property type="project" value="TreeGrafter"/>
</dbReference>
<feature type="transmembrane region" description="Helical" evidence="10">
    <location>
        <begin position="362"/>
        <end position="383"/>
    </location>
</feature>
<dbReference type="OrthoDB" id="167398at2759"/>
<evidence type="ECO:0000313" key="13">
    <source>
        <dbReference type="EMBL" id="KAF2265258.1"/>
    </source>
</evidence>
<dbReference type="PROSITE" id="PS51384">
    <property type="entry name" value="FAD_FR"/>
    <property type="match status" value="1"/>
</dbReference>
<feature type="transmembrane region" description="Helical" evidence="10">
    <location>
        <begin position="245"/>
        <end position="265"/>
    </location>
</feature>
<evidence type="ECO:0000256" key="11">
    <source>
        <dbReference type="SAM" id="SignalP"/>
    </source>
</evidence>
<dbReference type="InterPro" id="IPR017927">
    <property type="entry name" value="FAD-bd_FR_type"/>
</dbReference>
<dbReference type="SUPFAM" id="SSF52343">
    <property type="entry name" value="Ferredoxin reductase-like, C-terminal NADP-linked domain"/>
    <property type="match status" value="1"/>
</dbReference>
<dbReference type="PANTHER" id="PTHR32361:SF9">
    <property type="entry name" value="FERRIC REDUCTASE TRANSMEMBRANE COMPONENT 3-RELATED"/>
    <property type="match status" value="1"/>
</dbReference>
<dbReference type="Gene3D" id="3.40.50.80">
    <property type="entry name" value="Nucleotide-binding domain of ferredoxin-NADP reductase (FNR) module"/>
    <property type="match status" value="1"/>
</dbReference>
<evidence type="ECO:0000256" key="5">
    <source>
        <dbReference type="ARBA" id="ARBA00022989"/>
    </source>
</evidence>
<dbReference type="GO" id="GO:0005886">
    <property type="term" value="C:plasma membrane"/>
    <property type="evidence" value="ECO:0007669"/>
    <property type="project" value="TreeGrafter"/>
</dbReference>
<keyword evidence="14" id="KW-1185">Reference proteome</keyword>
<evidence type="ECO:0000256" key="7">
    <source>
        <dbReference type="ARBA" id="ARBA00023065"/>
    </source>
</evidence>
<feature type="transmembrane region" description="Helical" evidence="10">
    <location>
        <begin position="324"/>
        <end position="342"/>
    </location>
</feature>
<reference evidence="14" key="1">
    <citation type="journal article" date="2020" name="Stud. Mycol.">
        <title>101 Dothideomycetes genomes: A test case for predicting lifestyles and emergence of pathogens.</title>
        <authorList>
            <person name="Haridas S."/>
            <person name="Albert R."/>
            <person name="Binder M."/>
            <person name="Bloem J."/>
            <person name="LaButti K."/>
            <person name="Salamov A."/>
            <person name="Andreopoulos B."/>
            <person name="Baker S."/>
            <person name="Barry K."/>
            <person name="Bills G."/>
            <person name="Bluhm B."/>
            <person name="Cannon C."/>
            <person name="Castanera R."/>
            <person name="Culley D."/>
            <person name="Daum C."/>
            <person name="Ezra D."/>
            <person name="Gonzalez J."/>
            <person name="Henrissat B."/>
            <person name="Kuo A."/>
            <person name="Liang C."/>
            <person name="Lipzen A."/>
            <person name="Lutzoni F."/>
            <person name="Magnuson J."/>
            <person name="Mondo S."/>
            <person name="Nolan M."/>
            <person name="Ohm R."/>
            <person name="Pangilinan J."/>
            <person name="Park H.-J."/>
            <person name="Ramirez L."/>
            <person name="Alfaro M."/>
            <person name="Sun H."/>
            <person name="Tritt A."/>
            <person name="Yoshinaga Y."/>
            <person name="Zwiers L.-H."/>
            <person name="Turgeon B."/>
            <person name="Goodwin S."/>
            <person name="Spatafora J."/>
            <person name="Crous P."/>
            <person name="Grigoriev I."/>
        </authorList>
    </citation>
    <scope>NUCLEOTIDE SEQUENCE [LARGE SCALE GENOMIC DNA]</scope>
    <source>
        <strain evidence="14">CBS 304.66</strain>
    </source>
</reference>
<keyword evidence="11" id="KW-0732">Signal</keyword>
<evidence type="ECO:0000256" key="8">
    <source>
        <dbReference type="ARBA" id="ARBA00023136"/>
    </source>
</evidence>
<organism evidence="13 14">
    <name type="scientific">Lojkania enalia</name>
    <dbReference type="NCBI Taxonomy" id="147567"/>
    <lineage>
        <taxon>Eukaryota</taxon>
        <taxon>Fungi</taxon>
        <taxon>Dikarya</taxon>
        <taxon>Ascomycota</taxon>
        <taxon>Pezizomycotina</taxon>
        <taxon>Dothideomycetes</taxon>
        <taxon>Pleosporomycetidae</taxon>
        <taxon>Pleosporales</taxon>
        <taxon>Pleosporales incertae sedis</taxon>
        <taxon>Lojkania</taxon>
    </lineage>
</organism>
<dbReference type="Pfam" id="PF01794">
    <property type="entry name" value="Ferric_reduct"/>
    <property type="match status" value="1"/>
</dbReference>
<sequence length="744" mass="85029">MRSLIPVLSLVLFYNGVAALRSGNHCFDGCRLTLDYVDFNDTSPAPKKKIRSCQSVLHAKSLYLCINSYCEEFGREDWLRVKDETCLALANTTLPPYSIIANYTRDDLAKVHRLRIEETPVLLREIIIPDEVFFNRAFRTLVAAYFETDIHWLYGLCMFYFWFIIVCIGVGTRLISLVHGVRRQGWQLIPESEVNAEEQNVTQAYTIFSLPYALFKRFILVPATFGKRCSQNIGRSTVPPRIQSLTILSLVTLNIVLCSISYPVSEGNLYWPKVSDQLWRYMSDRTGIISLANFPLIWLFGMRNNFLLWLTGWSFGAYSNFHRWSARVATLQVVVHSIGYTYMIMDYGGWSGFTKYLQKHYFWNGELATIFMCTILVFSVYSLRRRHYEAFLNVHIVISFAVIITMYYHVEIFTKDEWYTFIYPCFAIWVADRLIRILRILMFNWKFWNTGCFATYDPNSNLVRLEIPCSRDLLGTKPGTYYYIYVLNDLLFAHQNHPFTLAYIAPSKYDAESRDEFAEILPLRRASSRHSGSSSSRESDSLLASMSPSSSSLVFLIRPYDGLTSRLRNLASMTAKPASLRVLVEGPYGGTTPLRDFPNVLFVVGGTGIAVPLSYLHALHNENSHAINIRIVWAVRSYALLIEVLERDFRGKLNDARVALIVHITQDRFKDDGVEGPLKVKKIKAGRPDVDAVVEEAAGLASQGSLAVMACGPAQMADDARRACVRALGMGWRGVEYFEESFKW</sequence>
<dbReference type="SFLD" id="SFLDS00052">
    <property type="entry name" value="Ferric_Reductase_Domain"/>
    <property type="match status" value="1"/>
</dbReference>
<accession>A0A9P4N4V2</accession>
<dbReference type="Pfam" id="PF08030">
    <property type="entry name" value="NAD_binding_6"/>
    <property type="match status" value="1"/>
</dbReference>
<comment type="similarity">
    <text evidence="2">Belongs to the ferric reductase (FRE) family.</text>
</comment>
<protein>
    <recommendedName>
        <fullName evidence="12">FAD-binding FR-type domain-containing protein</fullName>
    </recommendedName>
</protein>
<evidence type="ECO:0000313" key="14">
    <source>
        <dbReference type="Proteomes" id="UP000800093"/>
    </source>
</evidence>
<dbReference type="AlphaFoldDB" id="A0A9P4N4V2"/>
<dbReference type="InterPro" id="IPR013130">
    <property type="entry name" value="Fe3_Rdtase_TM_dom"/>
</dbReference>
<evidence type="ECO:0000256" key="10">
    <source>
        <dbReference type="SAM" id="Phobius"/>
    </source>
</evidence>
<comment type="caution">
    <text evidence="13">The sequence shown here is derived from an EMBL/GenBank/DDBJ whole genome shotgun (WGS) entry which is preliminary data.</text>
</comment>
<feature type="transmembrane region" description="Helical" evidence="10">
    <location>
        <begin position="152"/>
        <end position="175"/>
    </location>
</feature>
<dbReference type="EMBL" id="ML986610">
    <property type="protein sequence ID" value="KAF2265258.1"/>
    <property type="molecule type" value="Genomic_DNA"/>
</dbReference>
<keyword evidence="9" id="KW-0325">Glycoprotein</keyword>
<dbReference type="SFLD" id="SFLDG01168">
    <property type="entry name" value="Ferric_reductase_subgroup_(FRE"/>
    <property type="match status" value="1"/>
</dbReference>
<evidence type="ECO:0000256" key="2">
    <source>
        <dbReference type="ARBA" id="ARBA00006278"/>
    </source>
</evidence>
<feature type="chain" id="PRO_5040412432" description="FAD-binding FR-type domain-containing protein" evidence="11">
    <location>
        <begin position="20"/>
        <end position="744"/>
    </location>
</feature>
<feature type="transmembrane region" description="Helical" evidence="10">
    <location>
        <begin position="390"/>
        <end position="409"/>
    </location>
</feature>
<keyword evidence="7" id="KW-0406">Ion transport</keyword>
<gene>
    <name evidence="13" type="ORF">CC78DRAFT_515778</name>
</gene>
<keyword evidence="3" id="KW-0813">Transport</keyword>
<dbReference type="GO" id="GO:0006879">
    <property type="term" value="P:intracellular iron ion homeostasis"/>
    <property type="evidence" value="ECO:0007669"/>
    <property type="project" value="TreeGrafter"/>
</dbReference>